<protein>
    <recommendedName>
        <fullName evidence="2">Tox-PL domain-containing protein</fullName>
    </recommendedName>
</protein>
<feature type="compositionally biased region" description="Polar residues" evidence="1">
    <location>
        <begin position="1873"/>
        <end position="1883"/>
    </location>
</feature>
<dbReference type="Pfam" id="PF15644">
    <property type="entry name" value="Gln_amidase"/>
    <property type="match status" value="1"/>
</dbReference>
<feature type="compositionally biased region" description="Basic and acidic residues" evidence="1">
    <location>
        <begin position="820"/>
        <end position="834"/>
    </location>
</feature>
<feature type="compositionally biased region" description="Polar residues" evidence="1">
    <location>
        <begin position="2722"/>
        <end position="2738"/>
    </location>
</feature>
<feature type="region of interest" description="Disordered" evidence="1">
    <location>
        <begin position="4783"/>
        <end position="4805"/>
    </location>
</feature>
<dbReference type="EMBL" id="PGGW01000059">
    <property type="protein sequence ID" value="PJE96269.1"/>
    <property type="molecule type" value="Genomic_DNA"/>
</dbReference>
<dbReference type="Proteomes" id="UP000230407">
    <property type="component" value="Unassembled WGS sequence"/>
</dbReference>
<feature type="region of interest" description="Disordered" evidence="1">
    <location>
        <begin position="4188"/>
        <end position="4217"/>
    </location>
</feature>
<keyword evidence="4" id="KW-1185">Reference proteome</keyword>
<feature type="compositionally biased region" description="Basic and acidic residues" evidence="1">
    <location>
        <begin position="3935"/>
        <end position="3947"/>
    </location>
</feature>
<organism evidence="3 4">
    <name type="scientific">Streptomyces carminius</name>
    <dbReference type="NCBI Taxonomy" id="2665496"/>
    <lineage>
        <taxon>Bacteria</taxon>
        <taxon>Bacillati</taxon>
        <taxon>Actinomycetota</taxon>
        <taxon>Actinomycetes</taxon>
        <taxon>Kitasatosporales</taxon>
        <taxon>Streptomycetaceae</taxon>
        <taxon>Streptomyces</taxon>
    </lineage>
</organism>
<name>A0A2M8LWJ3_9ACTN</name>
<feature type="region of interest" description="Disordered" evidence="1">
    <location>
        <begin position="747"/>
        <end position="791"/>
    </location>
</feature>
<dbReference type="PANTHER" id="PTHR24216">
    <property type="entry name" value="PAXILLIN-RELATED"/>
    <property type="match status" value="1"/>
</dbReference>
<feature type="compositionally biased region" description="Low complexity" evidence="1">
    <location>
        <begin position="6797"/>
        <end position="6819"/>
    </location>
</feature>
<feature type="region of interest" description="Disordered" evidence="1">
    <location>
        <begin position="5453"/>
        <end position="5498"/>
    </location>
</feature>
<feature type="region of interest" description="Disordered" evidence="1">
    <location>
        <begin position="2718"/>
        <end position="2751"/>
    </location>
</feature>
<feature type="region of interest" description="Disordered" evidence="1">
    <location>
        <begin position="4476"/>
        <end position="4508"/>
    </location>
</feature>
<feature type="compositionally biased region" description="Acidic residues" evidence="1">
    <location>
        <begin position="4612"/>
        <end position="4622"/>
    </location>
</feature>
<reference evidence="3 4" key="1">
    <citation type="submission" date="2017-11" db="EMBL/GenBank/DDBJ databases">
        <title>Streptomyces carmine sp. nov., a novel actinomycete isolated from Sophora alopecuroides in Xinjiang, China.</title>
        <authorList>
            <person name="Wang Y."/>
            <person name="Luo X."/>
            <person name="Wan C."/>
            <person name="Zhang L."/>
        </authorList>
    </citation>
    <scope>NUCLEOTIDE SEQUENCE [LARGE SCALE GENOMIC DNA]</scope>
    <source>
        <strain evidence="3 4">TRM SA0054</strain>
    </source>
</reference>
<feature type="region of interest" description="Disordered" evidence="1">
    <location>
        <begin position="4599"/>
        <end position="4696"/>
    </location>
</feature>
<feature type="non-terminal residue" evidence="3">
    <location>
        <position position="7517"/>
    </location>
</feature>
<feature type="compositionally biased region" description="Basic and acidic residues" evidence="1">
    <location>
        <begin position="4783"/>
        <end position="4793"/>
    </location>
</feature>
<proteinExistence type="predicted"/>
<feature type="compositionally biased region" description="Polar residues" evidence="1">
    <location>
        <begin position="561"/>
        <end position="575"/>
    </location>
</feature>
<evidence type="ECO:0000313" key="4">
    <source>
        <dbReference type="Proteomes" id="UP000230407"/>
    </source>
</evidence>
<feature type="compositionally biased region" description="Gly residues" evidence="1">
    <location>
        <begin position="4190"/>
        <end position="4201"/>
    </location>
</feature>
<feature type="compositionally biased region" description="Low complexity" evidence="1">
    <location>
        <begin position="4626"/>
        <end position="4635"/>
    </location>
</feature>
<feature type="region of interest" description="Disordered" evidence="1">
    <location>
        <begin position="6797"/>
        <end position="6872"/>
    </location>
</feature>
<dbReference type="NCBIfam" id="NF012197">
    <property type="entry name" value="lonely_Cys"/>
    <property type="match status" value="3"/>
</dbReference>
<feature type="region of interest" description="Disordered" evidence="1">
    <location>
        <begin position="7485"/>
        <end position="7517"/>
    </location>
</feature>
<feature type="compositionally biased region" description="Low complexity" evidence="1">
    <location>
        <begin position="2964"/>
        <end position="2982"/>
    </location>
</feature>
<feature type="domain" description="Tox-PL" evidence="2">
    <location>
        <begin position="428"/>
        <end position="528"/>
    </location>
</feature>
<feature type="compositionally biased region" description="Polar residues" evidence="1">
    <location>
        <begin position="2183"/>
        <end position="2194"/>
    </location>
</feature>
<evidence type="ECO:0000256" key="1">
    <source>
        <dbReference type="SAM" id="MobiDB-lite"/>
    </source>
</evidence>
<feature type="region of interest" description="Disordered" evidence="1">
    <location>
        <begin position="4334"/>
        <end position="4361"/>
    </location>
</feature>
<feature type="region of interest" description="Disordered" evidence="1">
    <location>
        <begin position="3916"/>
        <end position="3951"/>
    </location>
</feature>
<feature type="compositionally biased region" description="Polar residues" evidence="1">
    <location>
        <begin position="6857"/>
        <end position="6871"/>
    </location>
</feature>
<dbReference type="PANTHER" id="PTHR24216:SF65">
    <property type="entry name" value="PAXILLIN-LIKE PROTEIN 1"/>
    <property type="match status" value="1"/>
</dbReference>
<feature type="compositionally biased region" description="Low complexity" evidence="1">
    <location>
        <begin position="7485"/>
        <end position="7505"/>
    </location>
</feature>
<feature type="region of interest" description="Disordered" evidence="1">
    <location>
        <begin position="1830"/>
        <end position="1897"/>
    </location>
</feature>
<dbReference type="InterPro" id="IPR028908">
    <property type="entry name" value="Tox-PL_dom"/>
</dbReference>
<feature type="compositionally biased region" description="Basic and acidic residues" evidence="1">
    <location>
        <begin position="4345"/>
        <end position="4356"/>
    </location>
</feature>
<feature type="region of interest" description="Disordered" evidence="1">
    <location>
        <begin position="2935"/>
        <end position="2994"/>
    </location>
</feature>
<evidence type="ECO:0000259" key="2">
    <source>
        <dbReference type="Pfam" id="PF15644"/>
    </source>
</evidence>
<feature type="region of interest" description="Disordered" evidence="1">
    <location>
        <begin position="547"/>
        <end position="589"/>
    </location>
</feature>
<comment type="caution">
    <text evidence="3">The sequence shown here is derived from an EMBL/GenBank/DDBJ whole genome shotgun (WGS) entry which is preliminary data.</text>
</comment>
<sequence length="7517" mass="808260">MEDYTPIADAVEETRNTVAAAVDGGAGPEDVTLLADLYRLRRNVTAYDPVLLSSLERGVEAVLGAGRARLVRGSVTGFGRHVPYTDLVVPHPGPWARDRGPSGLAYSLEYVLGHHSTAHILLDNEVSAAENSQSVQLLAGIEEVNRRYRDVPGYVPLRAYASSPVTQSRGDRYGRVHDYTELGGVRLRIRHQPPYRLVTVTRGHSLPAAGSTAAAPTTVTTSSSYSTAYPAYPTASASSSTTTASAYPSYSATSTYPMYSTYSTGSRNSGRSGGTAYPAYSTGGSSRGPVFPGANAAWNSPDTGTTGAAGQVGTFADPRVFLAGQGVFRPLGEIRPYVQEGESPEGRLRPPRPEEQTGLERVFPVQDGMFQRYPDPRDRGTYYLAGPIRALNRANASNDFATDMGAAEWVRRVNARRETRGTEGRLDNCMDVARSVLASWYGVPTVAAATAQGIEDRGGRLTSRWLDAGWRDLGSDSDAAWESVRHMLLSRGHGSAAMVIFQRPNGNNHAVVGVNHRGRVLWIDGQRGRVGERPLYEGVDFRSIELDPQGRPIDRRPTPEEITQQTTWAAQSQNDPGRPGTQRWADQRGAAQRHRGWDFDVRRFFSGRNYVDVTVRVALRPGPGVTASQVEAVADRLREQVEVLFNAPRHRLRLSDGERLLHVTVQPVDGNYPEGAHWSVEVTPDGTVSAQALPVKAAPVDLALQLGRRLGLRDIAADGADRSDRQLWNRLRQDYLAQLGRAIDEAVTASGGSGNSQRRPSDNSDEFSLFPPAFAPGPSSAPGTRAPRMVTPAAKPVPLNAWWSRRAQAAPAPLYTESYDPARRPDAPRPDGRRGLLSGRQSLIRARIRRIQAADGRWVRDLEIALPVRPGEGFTAEELPAFEAEVNALLNQRVNTGFTLPASGDQLHMSVRLIHAPHHRQAVEISRTERPGRSDQLHFRLHTAPADGDADAGPRAANRLLDDNTVLHELFQYSGVPDRYFDPESLYRNRPDKAFTTGVMADLTTPADGRLPADYLEAIENATDSGPVVHDLPLSVPGDTVPTEKWSRERALTVSARKAGPVTAPAQDSSVPGPSVRTPWIYLSEHGSDLPPVPLHAGSGPAPKKPRWHLPAYLESMKAAGTTTFYDLRGIDWIETQIETSTGGGSPQEILTALDEAPETFLNHGRSFQIEGRDGWYDVTVAMNRHPDEPRPLITVLGTPSAPAGTTAGTKAEAHTAAVERSSLAVTGRATQDTRGLVLSGNGYFLIPVPDIPVPALAGAALNVNFSFRRHVTTRAEQHTSGQIHVLISADGTVKVPRRVQWNLRIQKAGVPNARSLKGDGQAIAKVPLAELVPEKEPSRLGPTRRIDAATARRIALAPSLLPLWADPGAPYSGGRGVFDAITTQLHPALVGPGTRGRSDAHSASRVDVFTRELPRMLNGWTLSEDLAASWGKNTGGYRIRAAITEMTPVIRRPGTDKQSLETGSPSFPTLVSLQLAARKHAVQDDEAHGGSVELGPGAGFVLPPTGPRVRFFFQPGLALAWSRWSALSQQGTTLQGAAIGGDRVLYLARLRVEVEGTGPTSPRTRRGPSVAHVRAWLYLRAEEAADLGLPLPPGMKPNPLFTHPGFERRLAVGLAATSTVWSGLDTAPLLDSLGRLFADDPRLKGFLPAFGRRDDVPVWRSSENEGRRMRANQRELDNKLSPAYLYDNRKALTTLGVQVQLVRKTPLSTDHAVVRVRFGQGGPIRYLGDVDSWQLLYGPELTSELLAGENRRRGVSLRFRLNSTLVPGHLYLNGTFGGVYSGVRDGQGGTLLGTATGSLSEGQDLVSAFGTALPVEVDVTLVSRPRGLRRVATPGSPGRQTPQTRLIATTGARSDRSTAALSVPPAPVRLTAPTSLTHSGPQPSGDALRPAAGPLPPAVPLPVPPLRGLSDMFETGWAPPWPGERRITQWQLLENSGVARFLYDRALELLIAASGDGDGALGTPELDPARKINEVFGPDAVDEGFEIATHHVWLADNLHFDRRVHDLLGAVGVRLHAVRPRIRDVAGGPPTDAVAIGGHQATGNRMRGPSASAEFFLGGAGSLAKLVWQLGGTGYARTWNWARESSSGVSVKVKYSTSTEPGERMVLVQADLDVLMAAEVSVRGRTPNLETYGGKLPGVAWVWLSETQVRELGMAEELEEFLARPSMEISSSAPPAPPLPATVSTEPADSSGTPAEETDGGPAETPADETTDAPAGPSVTTPVDEPVTEPVTAPADKAADLRLENNGAVIFGKLEKTPDLSRLLPALRTELARLRGQKFADRVLPPHLVADRHSNTQRLMAVLSRVGFRGLQAGVTDGGVKVTLYEPDGKVAYVARLTGRRGTGVFHGRPTDRKSLTFAAEVGMERSRGTVRSVTDTTNTAIFGIGDVAGDKGGTIPYTAALPVGSTAAAAHVDSVKHGFKKKLTASADAPALYMRSSFTASLELFAPGQDEDGDPAAVVPLSAPAEGEDDRRLVQRMLESDVRALAGMRPARALPAPDWQPAARTPSLARWRGNGAPVSPESHVFSFAGTPQIQAGLRRLLAGLKASKDFHMTGTVPSLTVDDALATEWITSMLPTLAAVGGSLPDHLVSGLPKGKKLRLQANARFTNGEILGVGEPMTFEYTPGVTSGHLRTAEETAATVNAAVESGGSPPVGGGWLNPAHSAVQQYIATGNRALARTMVSESARVSGELPFTVVIDESVLVQFDVDLRLEAELEDSAADSSRIQEVSGEDTATSRPADGESATTSIGSIEIPLHVPMALRMGRSSAEQLLTAGHIDDPGLHLAPLLGETGTMLAATDEELSFEPSQAPEPAGEELPTPVVPVLLPPGFNDADARLLRAFDAGDASTAPAEGGPDPMAEAIEQAVEDGLADGSFAFPTLLTRDAEFDGLVAEGINALAESLDGGEWLGEIRDALLDRAADLTGDVHGRITEALGAEETAEPGGEGVQDRQRDERHERHDQPQIQPQIQDQTQEQPQNQEEPPREDPPEAPWYLEHGALGHAFTQRADMPSWALAPRAVAEDWADAVLDGLRAHAAPGDEALYAPLRTALVDLLLTTDPKQWNELLAKGRMLVADGRLVWLRPQLRDPRPQARKAPGAVRDYSVGFAATATGGERSRDVAHGFESALTTAINTASRAASVLLLGLPSISAQVSRKKVRKWKRDVVSGRKLFMSDTTGFDADVEMRIFVDGQERRHGVVTPRELGVGLPADYSVPGAPRPDDSVPEPPAAPRREGDTEGPFRTPTRAKITLNALEVTDIVAQLQGALRVAGLSADAALKATAQAQATINERSLLNRSRWLLTSGDLTNPVHIATVAAKSFRGHFHIHAQIESVQYLGTTEGVGVRDDMGGGLSAEQKKDGGTKAGAAFLANILGGTKDGDIADGFFPAFGPKATSERSEGHSHNTQGQLHTVLNTRADQARYRSRLRLTVTTSSTSHTVAPATGSVTGELGMPLREAGDFEHRLLGAVATPALLHGPLPPGPVTAQPWVRALLRASDTAPVRTTTRPPRLDLPLPPPHPREPLALATRKGQGLGMLSDLPGSELVLEQLRWAIRNDLGDKAGKADWTVADKDLLMFFGTPALESDLPTLLNGIAHTVTVGGRTYRAGVRGHLLERLEDASSTYPRTVNARAVSARKAAGHLKRKWAGEVGFGGGVRLAIRDWFRVQLGMFRLIGSGGKDVSHELSGSVKSYRRTETTKDVDEHGYNIVYELFLHPDPDDPDSTPTTWWIDRPGENIALVDVPHQHVPAVPPTSAQLRAAGQWAVSSIVPGADAPRMAFEQGGTSGVYPAFLTMPQLANLAAFLHARINGMPEEEARKWSEDWKNWPDPIRNATTPTELANQFDALAGTAGWVLDLPDRDGHKQAVRLRLRALNPTDLGPTPAEDGTEIEHYLQAADHHQQGVEYNEGLEFAGSGGPQFLLGSDAAQEQDEGDEEGHGAPAREEKGKGPGGRFILAFPFGRQRKWGQSGKRKSGNIAITRATYGGVTHTVRTTPVFEVTAMRWMGDTWEETTRHLAVRDALDLLVPERRMEDLLPGAAPAPRERSAPRTVAYPAMLPGIAHPELLKADDVLPAILSRLRARGVLRKEGDGGNRPNLLLRTLTDTYSSERMEARHSSLITSGIRRWIPVPGLFGVTRYLWIKVTAVPQPATDDRPRPDVTLTLRSEGITEEETEDSVTDRFHGGFHFSTRGGVGGEHGGAEFGAGYESKTSRGQGEAREIKDIYRTAPKDTAHEFTHPMVFRIEMGMSTRPPAIVELPVRGAKWALFTLGRKLGTDTLHRLWEAHRPWTWHEDSAAAGGSPVTGTARLLVPQHLTVPAGTGTGTVTDAEVESVAAHLPPSPGTNPRWERTTKADRHAPAPMTGTPPRELIDNLHPWAVPAAAAVQLWAPSTARRYAKDKAPDLTGGRPPRTAGLLNDLTRPRFEHYTDEGMLKANIAPLLLGAYPVPVGDDTVLVGLELTAAHPLLPEAVARFKARRYQQDDQAPSSSREEASGWSLAFGPEGGDSHDNGHLIERAPFDLVAVEDGEKHDYKVAETDESNKEGTRHFRHFAFDARLVLHGPGGTVRLDVDHALFGKLPLAEDGRTLVGGLQDALQPLLDAARTTSSSPLPTIEETDETDETGETDGTGEPAETTAGRPGPSGVPPRQNDPAPAFPPAELWNAPHNDGRGGRSRPSRPGLRPAPPAEGPVLTVDAGGADPQSIGWLRNTAGQGLTVMADEPSVGAPQLLYLLFRQAGWGRVPPGWLLQGNTAEVFPAGNTYRFTVLTGGGRTARTLQYQVRVQLDPRRGDARPGPEGRAGTDAAPDTPVRNQAALETAWQIGAVLQQAGYPVALTGGAVANLYGSPRPITDLNFLVFTGGGEISVPLVNNMVSAGITGVNGEWFGAAPQGGRTVTGTVGEVSVTLTPTAEPYQDVVPVNGIPVREHQKVLVDAGVALALGSPRELPKRLFDLLHILGDQPDANVAAFENLQDARTREYQARGGKGHGEIVFLGNLAGLVIGTPQEQLEAMWSRFGATEESLQTLRGNLTTLLDAYHLGARPYNDLIITLGHFTGDSFGLTAALLHNPELHVLVAYDDSEVPDRISSFIRRSLTAPAHNRYTVELRALGDGVTPEQESALRQRRDAEVESQLRRVHLLKTYNARGVYDNAKYGTAMGDESQKADPPVPPELLDVRSQKPVDHGTRIVANLWDPQSSPGMLKDAWGLGADPEADGKVRDFLAARGISGDGPFAVLWSRFEGKVKGKSHPQHDIGITGLRQLIGLVPAGTTVLVAGDAIPGGFAKLESAAGARTVHDLTGFWESPEWRQAFPEPDRTTQMRVFDYLARSADGRLRHLGFRSGNLESYALIGHQVRYLEEAGNMQAKRMQVWHDTVGYGRITVDRVPTLSGQWVVAMVNRTGFEKRLHWRKAPTEDRAKALKQEALTAVNLTREHRGFLPEDLAAVQSYLLLDAVRQPAPGARSDTGPAPVFPEAAAWNSPDPGSDARSHDGSDTDSETSSVVPATDWTQLLEHALGARPDDAGFGDFVAGFDVLDAARAADGELSRYPLDLGVLGEMARRVLHLPGGEQLTRDHLWELYDVAVSAADAGRAGGVAALAAFHLDDYLGVLEEPGGVDTPGGRLPGRNWLGRPVPPLDLDRTGVLRGGTADPRDAKWAGERPYVLLADGDHQRVAVLDPVGNVYWVGAEELAELLRHDPLMPPDGAVVFLVSGAGAGGLELPRLVADRLGGANRTVWATDGRIVFRPDPGTGAFRALLHDHSPGRVPVGRWIPSRPGYVLPPGTAPGFFTTVDGQVYPDSRLMRYTILTQDGMDVQGWASVSGEDQIGEGEAGYSGLSAVRHWRRVYTHRASVGPLHDLEGPEIGYSVVGHGSRTGVDLHLDDGTKVDVDYGQLGGIMRRRPSFRKLRADRAGQVHFCQAGGRAPGSDPLVTPRNGQQTANTAGAMVRAMPTEVSFGSLGGGEPEALGLRNTTDDPKAVPRMFHPEPSAQALLELADRYLRLDHLPPVERRERVLRMVRAVSEVFGTGPEARLLDAFGRLERMRLADPAYAGAGSAPLTWALLRHIAGQYLARQPGEVAPRSEYAVLRELLGKALDPRAGAPGLTLTGFIEQSAALAEPADPLPAALDPAAWDDGPPETWTDVASLPAPAATEQAPVFPESAAWNSPGTGGDPFAGFDALLAAAAVTDRVRLLEDALGLRPGDSGFDDHLAGLDFLDAARAADTELSARPLDLGVLGEMAHRVLHLSRGHQITGDDHRRLFQVMGQAVQAGRAGSVATLAAFHLDRYLGVLSGPDGVDTPTGRLPGRNWLGLAFGSLDLDRVGVSGGNTLKLERAKWAGERPYVLLADGDHQTVTVTDPAGDVYWVGAEELAELLRHDPVMPPDGPVVFLVGGAGARGLELPRLVADRLGGANRTVWTTNGDITFRQAPGRSTTHALLHRHSPGQAPVGRWIPSRPGYVLPPGTAPGFFTTVDGQEYPDSRLTRYTLLTGDGMDVLGWSSESAQDTAVAEEQEYPHLPAVRHWRRNYQHRDVRGPLHALEGPEIGYWVVGHGSRGDIALHLDDGTAVRVDHGELGGIMRRRPSFRKLRLDQAAQVHFCHVGGQAPGSDPLVTPRNGQKTANATRSVVGATPTQVRLEQPVGGDPAALWLRNATDEPEVVPRVFYPEPPAQALLSMADRYLGLGHLSPVERRERVLRMVRAVSEVFGTGPEARLLDAFGRLERMRLADPAYAGDRSGPLTWALLVEIAGRYENWQTGLAGSRSEIVVLRELLGKALNPRAGAPGMTLTGFIEQSAALAEPADPLPAALDPAAWDDGPLPGGQNVQPSPAQPLPAQPSREERAEQAGPSGTPRDGSDPAPVFPESGTWNSPGNQSATPTPTAEREQLLYDAMGVRPGDASFDDLTAEFDTLDAARAADTRLSRRPLDLDVLREMTRRILHLPRGHWVTRDDLWNLSSVVTHAVQANRAGSVAALAAFHLDDYRGVFMGPDGVNTPNGRLPGRNWLGTAVEPLNLDRVGVFDGELLLEDAKWAGERPYVLLAEGDEEAIGVRGQTGGVYWVEAEELAELLRHDPVMPPDGPVVFLVDRAGAGGLELPRLVADRLGGANRTVWTTNRYLVYRRSARTGDIHALLDDYRPGRVPVGHWIPSRPGYVLPPGTAPGYFRTVDGQEYPDSRLTRYTILTGDGMDVLGWSSESAQDTAEAEKDEYPYMSAVRHWRRNYWNRDVRGPLHALEGPEIGYWVVGHGSREGVALHLDDGTAVRVDHGELGGIMRRRPSFRKLRADQAAQVHFCHVGGQAPGSDPLAVPRNGQKTANIAGSMVRATPTQVRLKHPVGGDPAALWLRNTTDEPEVVPRVFHPEPSGEGLLELADRHLGLDHLPPVERQERALRMVRAVSEVFGTGPEARLLDAFGRLERMRLADPAYAGDRSGPLTWALLVEIAGRYENWQTGLAGSRSEIVVLRELLGKALNPRAGAPGMTLTGFIEQSAALAEPADPLPAALDPAAWDDGPLPGGQNVQPSPAQPLP</sequence>
<feature type="compositionally biased region" description="Low complexity" evidence="1">
    <location>
        <begin position="767"/>
        <end position="783"/>
    </location>
</feature>
<feature type="region of interest" description="Disordered" evidence="1">
    <location>
        <begin position="3208"/>
        <end position="3245"/>
    </location>
</feature>
<feature type="region of interest" description="Disordered" evidence="1">
    <location>
        <begin position="2167"/>
        <end position="2238"/>
    </location>
</feature>
<gene>
    <name evidence="3" type="ORF">CUT44_18870</name>
</gene>
<dbReference type="RefSeq" id="WP_269846191.1">
    <property type="nucleotide sequence ID" value="NZ_PGGW01000059.1"/>
</dbReference>
<feature type="compositionally biased region" description="Polar residues" evidence="1">
    <location>
        <begin position="1839"/>
        <end position="1848"/>
    </location>
</feature>
<feature type="compositionally biased region" description="Basic and acidic residues" evidence="1">
    <location>
        <begin position="2949"/>
        <end position="2963"/>
    </location>
</feature>
<accession>A0A2M8LWJ3</accession>
<feature type="region of interest" description="Disordered" evidence="1">
    <location>
        <begin position="814"/>
        <end position="836"/>
    </location>
</feature>
<evidence type="ECO:0000313" key="3">
    <source>
        <dbReference type="EMBL" id="PJE96269.1"/>
    </source>
</evidence>